<reference evidence="1" key="2">
    <citation type="journal article" date="2015" name="Fish Shellfish Immunol.">
        <title>Early steps in the European eel (Anguilla anguilla)-Vibrio vulnificus interaction in the gills: Role of the RtxA13 toxin.</title>
        <authorList>
            <person name="Callol A."/>
            <person name="Pajuelo D."/>
            <person name="Ebbesson L."/>
            <person name="Teles M."/>
            <person name="MacKenzie S."/>
            <person name="Amaro C."/>
        </authorList>
    </citation>
    <scope>NUCLEOTIDE SEQUENCE</scope>
</reference>
<protein>
    <submittedName>
        <fullName evidence="1">Uncharacterized protein</fullName>
    </submittedName>
</protein>
<dbReference type="EMBL" id="GBXM01063821">
    <property type="protein sequence ID" value="JAH44756.1"/>
    <property type="molecule type" value="Transcribed_RNA"/>
</dbReference>
<dbReference type="AlphaFoldDB" id="A0A0E9STZ7"/>
<accession>A0A0E9STZ7</accession>
<sequence length="38" mass="4025">MDSSSECTARGSISISMHTLPIIPFLNGTPASQSSQSW</sequence>
<name>A0A0E9STZ7_ANGAN</name>
<organism evidence="1">
    <name type="scientific">Anguilla anguilla</name>
    <name type="common">European freshwater eel</name>
    <name type="synonym">Muraena anguilla</name>
    <dbReference type="NCBI Taxonomy" id="7936"/>
    <lineage>
        <taxon>Eukaryota</taxon>
        <taxon>Metazoa</taxon>
        <taxon>Chordata</taxon>
        <taxon>Craniata</taxon>
        <taxon>Vertebrata</taxon>
        <taxon>Euteleostomi</taxon>
        <taxon>Actinopterygii</taxon>
        <taxon>Neopterygii</taxon>
        <taxon>Teleostei</taxon>
        <taxon>Anguilliformes</taxon>
        <taxon>Anguillidae</taxon>
        <taxon>Anguilla</taxon>
    </lineage>
</organism>
<reference evidence="1" key="1">
    <citation type="submission" date="2014-11" db="EMBL/GenBank/DDBJ databases">
        <authorList>
            <person name="Amaro Gonzalez C."/>
        </authorList>
    </citation>
    <scope>NUCLEOTIDE SEQUENCE</scope>
</reference>
<proteinExistence type="predicted"/>
<evidence type="ECO:0000313" key="1">
    <source>
        <dbReference type="EMBL" id="JAH44756.1"/>
    </source>
</evidence>